<comment type="similarity">
    <text evidence="2">Belongs to the peptidase S54 family.</text>
</comment>
<evidence type="ECO:0000256" key="4">
    <source>
        <dbReference type="ARBA" id="ARBA00022801"/>
    </source>
</evidence>
<dbReference type="AlphaFoldDB" id="A0A6B3LDJ3"/>
<dbReference type="InterPro" id="IPR022764">
    <property type="entry name" value="Peptidase_S54_rhomboid_dom"/>
</dbReference>
<keyword evidence="4" id="KW-0378">Hydrolase</keyword>
<feature type="domain" description="Peptidase S54 rhomboid" evidence="7">
    <location>
        <begin position="67"/>
        <end position="214"/>
    </location>
</feature>
<dbReference type="Gene3D" id="1.20.1540.10">
    <property type="entry name" value="Rhomboid-like"/>
    <property type="match status" value="1"/>
</dbReference>
<reference evidence="9 10" key="1">
    <citation type="submission" date="2020-12" db="EMBL/GenBank/DDBJ databases">
        <title>Sulforoseuscoccus oceanibium gen. nov., sp. nov., a representative of the phylum Verrucomicrobia with special cytoplasmic membrane, and proposal of Sulforoseuscoccusaceae fam. nov.</title>
        <authorList>
            <person name="Xi F."/>
        </authorList>
    </citation>
    <scope>NUCLEOTIDE SEQUENCE [LARGE SCALE GENOMIC DNA]</scope>
    <source>
        <strain evidence="9 10">T37</strain>
    </source>
</reference>
<dbReference type="GO" id="GO:0006508">
    <property type="term" value="P:proteolysis"/>
    <property type="evidence" value="ECO:0007669"/>
    <property type="project" value="UniProtKB-KW"/>
</dbReference>
<evidence type="ECO:0000313" key="9">
    <source>
        <dbReference type="EMBL" id="QQL45163.1"/>
    </source>
</evidence>
<protein>
    <submittedName>
        <fullName evidence="9">Rhomboid family intramembrane serine protease</fullName>
    </submittedName>
</protein>
<dbReference type="EMBL" id="CP066776">
    <property type="protein sequence ID" value="QQL45163.1"/>
    <property type="molecule type" value="Genomic_DNA"/>
</dbReference>
<evidence type="ECO:0000259" key="7">
    <source>
        <dbReference type="Pfam" id="PF01694"/>
    </source>
</evidence>
<dbReference type="Pfam" id="PF20216">
    <property type="entry name" value="DUF6576"/>
    <property type="match status" value="1"/>
</dbReference>
<evidence type="ECO:0000256" key="3">
    <source>
        <dbReference type="ARBA" id="ARBA00022692"/>
    </source>
</evidence>
<dbReference type="InterPro" id="IPR035952">
    <property type="entry name" value="Rhomboid-like_sf"/>
</dbReference>
<dbReference type="PANTHER" id="PTHR43731:SF14">
    <property type="entry name" value="PRESENILIN-ASSOCIATED RHOMBOID-LIKE PROTEIN, MITOCHONDRIAL"/>
    <property type="match status" value="1"/>
</dbReference>
<dbReference type="Proteomes" id="UP000475117">
    <property type="component" value="Chromosome"/>
</dbReference>
<dbReference type="GO" id="GO:0004252">
    <property type="term" value="F:serine-type endopeptidase activity"/>
    <property type="evidence" value="ECO:0007669"/>
    <property type="project" value="InterPro"/>
</dbReference>
<evidence type="ECO:0000256" key="5">
    <source>
        <dbReference type="ARBA" id="ARBA00022989"/>
    </source>
</evidence>
<accession>A0A6B3LDJ3</accession>
<keyword evidence="9" id="KW-0645">Protease</keyword>
<dbReference type="Pfam" id="PF01694">
    <property type="entry name" value="Rhomboid"/>
    <property type="match status" value="1"/>
</dbReference>
<evidence type="ECO:0000313" key="10">
    <source>
        <dbReference type="Proteomes" id="UP000475117"/>
    </source>
</evidence>
<keyword evidence="10" id="KW-1185">Reference proteome</keyword>
<proteinExistence type="inferred from homology"/>
<feature type="domain" description="DUF6576" evidence="8">
    <location>
        <begin position="263"/>
        <end position="291"/>
    </location>
</feature>
<organism evidence="9 10">
    <name type="scientific">Sulfuriroseicoccus oceanibius</name>
    <dbReference type="NCBI Taxonomy" id="2707525"/>
    <lineage>
        <taxon>Bacteria</taxon>
        <taxon>Pseudomonadati</taxon>
        <taxon>Verrucomicrobiota</taxon>
        <taxon>Verrucomicrobiia</taxon>
        <taxon>Verrucomicrobiales</taxon>
        <taxon>Verrucomicrobiaceae</taxon>
        <taxon>Sulfuriroseicoccus</taxon>
    </lineage>
</organism>
<dbReference type="InterPro" id="IPR046483">
    <property type="entry name" value="DUF6576"/>
</dbReference>
<dbReference type="PANTHER" id="PTHR43731">
    <property type="entry name" value="RHOMBOID PROTEASE"/>
    <property type="match status" value="1"/>
</dbReference>
<dbReference type="RefSeq" id="WP_164364935.1">
    <property type="nucleotide sequence ID" value="NZ_CP066776.1"/>
</dbReference>
<dbReference type="GO" id="GO:0016020">
    <property type="term" value="C:membrane"/>
    <property type="evidence" value="ECO:0007669"/>
    <property type="project" value="UniProtKB-SubCell"/>
</dbReference>
<comment type="subcellular location">
    <subcellularLocation>
        <location evidence="1">Membrane</location>
        <topology evidence="1">Multi-pass membrane protein</topology>
    </subcellularLocation>
</comment>
<keyword evidence="3" id="KW-0812">Transmembrane</keyword>
<sequence length="296" mass="32042">MGLYDRDYTRIGRRPGIGQRSMVKTLILINVVVFLIDSVLFGSARAAALAPTSWGAFSVEQGVYGLQVWRVVTYQFLHGGFFHLLFNMIGIYFLGRVLEAHFGERKFLAFYLLSGIGGALLLTLLVLLVPDLLKVSPMTPVVGASGALYGLVAGLMTVMPNVRVRPLFLPFEFSIKQLGGFFLVLSVLALLAGGRNPGGEAAHLGGALIGWLLARNPRSLDWANRGVSMIKPKRGGRRRSKFKVMSGGKATAAKPSTSGPPTRDEVDAVLDKIAKSGIGSLSTKERDVLERARKDL</sequence>
<gene>
    <name evidence="9" type="ORF">G3M56_000825</name>
</gene>
<dbReference type="InterPro" id="IPR050925">
    <property type="entry name" value="Rhomboid_protease_S54"/>
</dbReference>
<dbReference type="KEGG" id="soa:G3M56_000825"/>
<dbReference type="SUPFAM" id="SSF144091">
    <property type="entry name" value="Rhomboid-like"/>
    <property type="match status" value="1"/>
</dbReference>
<name>A0A6B3LDJ3_9BACT</name>
<keyword evidence="5" id="KW-1133">Transmembrane helix</keyword>
<evidence type="ECO:0000256" key="2">
    <source>
        <dbReference type="ARBA" id="ARBA00009045"/>
    </source>
</evidence>
<evidence type="ECO:0000256" key="6">
    <source>
        <dbReference type="ARBA" id="ARBA00023136"/>
    </source>
</evidence>
<keyword evidence="6" id="KW-0472">Membrane</keyword>
<evidence type="ECO:0000259" key="8">
    <source>
        <dbReference type="Pfam" id="PF20216"/>
    </source>
</evidence>
<evidence type="ECO:0000256" key="1">
    <source>
        <dbReference type="ARBA" id="ARBA00004141"/>
    </source>
</evidence>